<dbReference type="RefSeq" id="WP_330153370.1">
    <property type="nucleotide sequence ID" value="NZ_JAUZMZ010000112.1"/>
</dbReference>
<organism evidence="2 3">
    <name type="scientific">Rhodococcus chondri</name>
    <dbReference type="NCBI Taxonomy" id="3065941"/>
    <lineage>
        <taxon>Bacteria</taxon>
        <taxon>Bacillati</taxon>
        <taxon>Actinomycetota</taxon>
        <taxon>Actinomycetes</taxon>
        <taxon>Mycobacteriales</taxon>
        <taxon>Nocardiaceae</taxon>
        <taxon>Rhodococcus</taxon>
    </lineage>
</organism>
<gene>
    <name evidence="2" type="ORF">Q8814_17995</name>
</gene>
<proteinExistence type="predicted"/>
<evidence type="ECO:0000256" key="1">
    <source>
        <dbReference type="SAM" id="MobiDB-lite"/>
    </source>
</evidence>
<name>A0ABU7JW36_9NOCA</name>
<sequence>MKAPMRVWMEITNRDYETLGTTLEVRRYLDSGQLRLSSILLEQVRPGDIVFHWWRGENPPVLLGWSVITGHPSVYEAEELFVDDFDIEAAEAIQTSKSTLFSKAVSPRARKAHIENTWTEVPLNSMYELHKPVTLPMIKQLAPQIFALEQQLHESQTGPLHFPFTGSLDKGIHGACSRYLARFPVELLDILPGRPPTVAELTDIASKTLRILNVDRHYNPAVQAALDQHAIDAATSLLVDLNYTVIDVSGFRDYQLRAIRDGELPLHIRVVAAKADVETVPATEALVVVDRIRVLDDAFPPITGRQARGGRLRWWPKGTCEGAATPPEGEYPVTEEWQHDD</sequence>
<reference evidence="2 3" key="1">
    <citation type="submission" date="2023-08" db="EMBL/GenBank/DDBJ databases">
        <authorList>
            <person name="Girao M."/>
            <person name="Carvalho M.F."/>
        </authorList>
    </citation>
    <scope>NUCLEOTIDE SEQUENCE [LARGE SCALE GENOMIC DNA]</scope>
    <source>
        <strain evidence="2 3">CC-R104</strain>
    </source>
</reference>
<feature type="region of interest" description="Disordered" evidence="1">
    <location>
        <begin position="319"/>
        <end position="341"/>
    </location>
</feature>
<evidence type="ECO:0000313" key="2">
    <source>
        <dbReference type="EMBL" id="MEE2033982.1"/>
    </source>
</evidence>
<evidence type="ECO:0008006" key="4">
    <source>
        <dbReference type="Google" id="ProtNLM"/>
    </source>
</evidence>
<keyword evidence="3" id="KW-1185">Reference proteome</keyword>
<accession>A0ABU7JW36</accession>
<dbReference type="EMBL" id="JAUZMZ010000112">
    <property type="protein sequence ID" value="MEE2033982.1"/>
    <property type="molecule type" value="Genomic_DNA"/>
</dbReference>
<comment type="caution">
    <text evidence="2">The sequence shown here is derived from an EMBL/GenBank/DDBJ whole genome shotgun (WGS) entry which is preliminary data.</text>
</comment>
<evidence type="ECO:0000313" key="3">
    <source>
        <dbReference type="Proteomes" id="UP001331936"/>
    </source>
</evidence>
<protein>
    <recommendedName>
        <fullName evidence="4">EVE domain-containing protein</fullName>
    </recommendedName>
</protein>
<dbReference type="Proteomes" id="UP001331936">
    <property type="component" value="Unassembled WGS sequence"/>
</dbReference>